<dbReference type="InterPro" id="IPR000402">
    <property type="entry name" value="Na/K_ATPase_sub_beta"/>
</dbReference>
<evidence type="ECO:0000256" key="13">
    <source>
        <dbReference type="ARBA" id="ARBA00023136"/>
    </source>
</evidence>
<keyword evidence="6" id="KW-0740">Sodium/potassium transport</keyword>
<evidence type="ECO:0000256" key="17">
    <source>
        <dbReference type="RuleBase" id="RU362099"/>
    </source>
</evidence>
<keyword evidence="8" id="KW-0630">Potassium</keyword>
<evidence type="ECO:0000256" key="7">
    <source>
        <dbReference type="ARBA" id="ARBA00022692"/>
    </source>
</evidence>
<dbReference type="GO" id="GO:1990573">
    <property type="term" value="P:potassium ion import across plasma membrane"/>
    <property type="evidence" value="ECO:0007669"/>
    <property type="project" value="TreeGrafter"/>
</dbReference>
<keyword evidence="14" id="KW-1015">Disulfide bond</keyword>
<dbReference type="NCBIfam" id="TIGR01107">
    <property type="entry name" value="Na_K_ATPase_bet"/>
    <property type="match status" value="1"/>
</dbReference>
<gene>
    <name evidence="18" type="primary">atp1b1b</name>
</gene>
<evidence type="ECO:0000256" key="10">
    <source>
        <dbReference type="ARBA" id="ARBA00022989"/>
    </source>
</evidence>
<feature type="transmembrane region" description="Helical" evidence="17">
    <location>
        <begin position="34"/>
        <end position="59"/>
    </location>
</feature>
<reference evidence="18" key="1">
    <citation type="submission" date="2025-08" db="UniProtKB">
        <authorList>
            <consortium name="Ensembl"/>
        </authorList>
    </citation>
    <scope>IDENTIFICATION</scope>
</reference>
<reference evidence="18" key="2">
    <citation type="submission" date="2025-09" db="UniProtKB">
        <authorList>
            <consortium name="Ensembl"/>
        </authorList>
    </citation>
    <scope>IDENTIFICATION</scope>
</reference>
<keyword evidence="19" id="KW-1185">Reference proteome</keyword>
<keyword evidence="13 17" id="KW-0472">Membrane</keyword>
<accession>A0A8C4Z7R1</accession>
<dbReference type="GeneTree" id="ENSGT01030000234579"/>
<keyword evidence="4" id="KW-1003">Cell membrane</keyword>
<evidence type="ECO:0000256" key="2">
    <source>
        <dbReference type="ARBA" id="ARBA00005876"/>
    </source>
</evidence>
<keyword evidence="3 17" id="KW-0813">Transport</keyword>
<keyword evidence="7 17" id="KW-0812">Transmembrane</keyword>
<dbReference type="OMA" id="YENQFPQ"/>
<evidence type="ECO:0000256" key="9">
    <source>
        <dbReference type="ARBA" id="ARBA00022968"/>
    </source>
</evidence>
<dbReference type="GO" id="GO:0030007">
    <property type="term" value="P:intracellular potassium ion homeostasis"/>
    <property type="evidence" value="ECO:0007669"/>
    <property type="project" value="TreeGrafter"/>
</dbReference>
<evidence type="ECO:0000256" key="16">
    <source>
        <dbReference type="ARBA" id="ARBA00023201"/>
    </source>
</evidence>
<comment type="function">
    <text evidence="17">This is the non-catalytic component of the active enzyme, which catalyzes the hydrolysis of ATP coupled with the exchange of Na(+) and K(+) ions across the plasma membrane.</text>
</comment>
<comment type="similarity">
    <text evidence="2 17">Belongs to the X(+)/potassium ATPases subunit beta family.</text>
</comment>
<evidence type="ECO:0000256" key="6">
    <source>
        <dbReference type="ARBA" id="ARBA00022607"/>
    </source>
</evidence>
<dbReference type="AlphaFoldDB" id="A0A8C4Z7R1"/>
<dbReference type="Pfam" id="PF00287">
    <property type="entry name" value="Na_K-ATPase"/>
    <property type="match status" value="2"/>
</dbReference>
<dbReference type="Proteomes" id="UP000694546">
    <property type="component" value="Chromosome 7"/>
</dbReference>
<sequence>MPANKDDGGWKSFVWNSEKGELLGRTGSSWFKILTFYVIFYSCLAGVFVGTIQAMLMTLSNYKPTWQDRVAPPGAVQLRWNSDGPRRSESLLPRRAALRKRSLSHMPRSDKTEVSFNTRDLDTYNQYTKSLRAFMAKYDEENQRDQMQYDDCGEEPTEHRERGELESDVGVRKACRFSRSLLGDCSGLEDPDFGFKEGKPCIIVQLNRIVNFRPRPPMSNESIPEEAHHKVQPNVMPIYCTNKIAKDMREEDAGKVGEVKYYGIGGGFPLQYYPYYGKLLHPHYLQPLVALQFVNLTMNADIRIECKVYGDNIAYSDKDRFQGRFDIKFNIKS</sequence>
<comment type="subcellular location">
    <subcellularLocation>
        <location evidence="1">Cell membrane</location>
        <topology evidence="1">Single-pass type II membrane protein</topology>
    </subcellularLocation>
    <subcellularLocation>
        <location evidence="17">Membrane</location>
    </subcellularLocation>
</comment>
<dbReference type="PANTHER" id="PTHR11523:SF10">
    <property type="entry name" value="SODIUM_POTASSIUM-TRANSPORTING ATPASE SUBUNIT BETA-1"/>
    <property type="match status" value="1"/>
</dbReference>
<evidence type="ECO:0000256" key="5">
    <source>
        <dbReference type="ARBA" id="ARBA00022538"/>
    </source>
</evidence>
<keyword evidence="16" id="KW-0739">Sodium transport</keyword>
<name>A0A8C4Z7R1_GADMO</name>
<evidence type="ECO:0000256" key="3">
    <source>
        <dbReference type="ARBA" id="ARBA00022448"/>
    </source>
</evidence>
<dbReference type="PROSITE" id="PS00391">
    <property type="entry name" value="ATPASE_NA_K_BETA_2"/>
    <property type="match status" value="1"/>
</dbReference>
<evidence type="ECO:0000256" key="11">
    <source>
        <dbReference type="ARBA" id="ARBA00023053"/>
    </source>
</evidence>
<dbReference type="GO" id="GO:0006883">
    <property type="term" value="P:intracellular sodium ion homeostasis"/>
    <property type="evidence" value="ECO:0007669"/>
    <property type="project" value="TreeGrafter"/>
</dbReference>
<evidence type="ECO:0000313" key="19">
    <source>
        <dbReference type="Proteomes" id="UP000694546"/>
    </source>
</evidence>
<keyword evidence="9" id="KW-0735">Signal-anchor</keyword>
<dbReference type="InterPro" id="IPR038702">
    <property type="entry name" value="Na/K_ATPase_sub_beta_sf"/>
</dbReference>
<keyword evidence="10 17" id="KW-1133">Transmembrane helix</keyword>
<protein>
    <recommendedName>
        <fullName evidence="17">Sodium/potassium-transporting ATPase subunit beta</fullName>
    </recommendedName>
</protein>
<evidence type="ECO:0000256" key="12">
    <source>
        <dbReference type="ARBA" id="ARBA00023065"/>
    </source>
</evidence>
<evidence type="ECO:0000256" key="8">
    <source>
        <dbReference type="ARBA" id="ARBA00022958"/>
    </source>
</evidence>
<evidence type="ECO:0000256" key="14">
    <source>
        <dbReference type="ARBA" id="ARBA00023157"/>
    </source>
</evidence>
<proteinExistence type="inferred from homology"/>
<dbReference type="PROSITE" id="PS00390">
    <property type="entry name" value="ATPASE_NA_K_BETA_1"/>
    <property type="match status" value="1"/>
</dbReference>
<evidence type="ECO:0000256" key="1">
    <source>
        <dbReference type="ARBA" id="ARBA00004401"/>
    </source>
</evidence>
<dbReference type="Gene3D" id="2.60.40.1660">
    <property type="entry name" value="Na, k-atpase alpha subunit"/>
    <property type="match status" value="1"/>
</dbReference>
<keyword evidence="12 17" id="KW-0406">Ion transport</keyword>
<evidence type="ECO:0000256" key="15">
    <source>
        <dbReference type="ARBA" id="ARBA00023180"/>
    </source>
</evidence>
<evidence type="ECO:0000313" key="18">
    <source>
        <dbReference type="Ensembl" id="ENSGMOP00000007679.2"/>
    </source>
</evidence>
<dbReference type="Ensembl" id="ENSGMOT00000007900.2">
    <property type="protein sequence ID" value="ENSGMOP00000007679.2"/>
    <property type="gene ID" value="ENSGMOG00000007206.2"/>
</dbReference>
<dbReference type="GO" id="GO:0036376">
    <property type="term" value="P:sodium ion export across plasma membrane"/>
    <property type="evidence" value="ECO:0007669"/>
    <property type="project" value="TreeGrafter"/>
</dbReference>
<organism evidence="18 19">
    <name type="scientific">Gadus morhua</name>
    <name type="common">Atlantic cod</name>
    <dbReference type="NCBI Taxonomy" id="8049"/>
    <lineage>
        <taxon>Eukaryota</taxon>
        <taxon>Metazoa</taxon>
        <taxon>Chordata</taxon>
        <taxon>Craniata</taxon>
        <taxon>Vertebrata</taxon>
        <taxon>Euteleostomi</taxon>
        <taxon>Actinopterygii</taxon>
        <taxon>Neopterygii</taxon>
        <taxon>Teleostei</taxon>
        <taxon>Neoteleostei</taxon>
        <taxon>Acanthomorphata</taxon>
        <taxon>Zeiogadaria</taxon>
        <taxon>Gadariae</taxon>
        <taxon>Gadiformes</taxon>
        <taxon>Gadoidei</taxon>
        <taxon>Gadidae</taxon>
        <taxon>Gadus</taxon>
    </lineage>
</organism>
<keyword evidence="11" id="KW-0915">Sodium</keyword>
<dbReference type="GO" id="GO:0001671">
    <property type="term" value="F:ATPase activator activity"/>
    <property type="evidence" value="ECO:0007669"/>
    <property type="project" value="TreeGrafter"/>
</dbReference>
<dbReference type="GO" id="GO:0005890">
    <property type="term" value="C:sodium:potassium-exchanging ATPase complex"/>
    <property type="evidence" value="ECO:0007669"/>
    <property type="project" value="InterPro"/>
</dbReference>
<keyword evidence="15" id="KW-0325">Glycoprotein</keyword>
<evidence type="ECO:0000256" key="4">
    <source>
        <dbReference type="ARBA" id="ARBA00022475"/>
    </source>
</evidence>
<keyword evidence="5" id="KW-0633">Potassium transport</keyword>
<dbReference type="PANTHER" id="PTHR11523">
    <property type="entry name" value="SODIUM/POTASSIUM-DEPENDENT ATPASE BETA SUBUNIT"/>
    <property type="match status" value="1"/>
</dbReference>